<dbReference type="AlphaFoldDB" id="A0A1F5YJW0"/>
<dbReference type="EMBL" id="MFIY01000011">
    <property type="protein sequence ID" value="OGG00384.1"/>
    <property type="molecule type" value="Genomic_DNA"/>
</dbReference>
<dbReference type="InterPro" id="IPR007405">
    <property type="entry name" value="Phage_KVP40_Orf299"/>
</dbReference>
<evidence type="ECO:0000313" key="2">
    <source>
        <dbReference type="Proteomes" id="UP000178230"/>
    </source>
</evidence>
<dbReference type="Pfam" id="PF04308">
    <property type="entry name" value="RNaseH_like"/>
    <property type="match status" value="1"/>
</dbReference>
<name>A0A1F5YJW0_9BACT</name>
<protein>
    <recommendedName>
        <fullName evidence="3">DUF458 domain-containing protein</fullName>
    </recommendedName>
</protein>
<organism evidence="1 2">
    <name type="scientific">Candidatus Gottesmanbacteria bacterium RBG_13_37_7</name>
    <dbReference type="NCBI Taxonomy" id="1798369"/>
    <lineage>
        <taxon>Bacteria</taxon>
        <taxon>Candidatus Gottesmaniibacteriota</taxon>
    </lineage>
</organism>
<sequence>MFNSPTYGSLTLDEVRQKIMGFMENSPEYRYQLVIGTDSQSKNGQGCDFVSAIIIHRIGAGGIYFWRRKVEAKKMVLRTRIYQEASLSLALADEFLKICKHDGIVKYDLEIHVDIGKFGETREMIAEVVGMIRGSGFTVKTKPDSYGASKIADRHT</sequence>
<dbReference type="PANTHER" id="PTHR39961:SF1">
    <property type="entry name" value="DUF458 DOMAIN-CONTAINING PROTEIN"/>
    <property type="match status" value="1"/>
</dbReference>
<dbReference type="Proteomes" id="UP000178230">
    <property type="component" value="Unassembled WGS sequence"/>
</dbReference>
<proteinExistence type="predicted"/>
<comment type="caution">
    <text evidence="1">The sequence shown here is derived from an EMBL/GenBank/DDBJ whole genome shotgun (WGS) entry which is preliminary data.</text>
</comment>
<accession>A0A1F5YJW0</accession>
<evidence type="ECO:0008006" key="3">
    <source>
        <dbReference type="Google" id="ProtNLM"/>
    </source>
</evidence>
<gene>
    <name evidence="1" type="ORF">A2Y99_00835</name>
</gene>
<dbReference type="PANTHER" id="PTHR39961">
    <property type="entry name" value="HYPOTHETICAL CYTOSOLIC PROTEIN"/>
    <property type="match status" value="1"/>
</dbReference>
<evidence type="ECO:0000313" key="1">
    <source>
        <dbReference type="EMBL" id="OGG00384.1"/>
    </source>
</evidence>
<reference evidence="1 2" key="1">
    <citation type="journal article" date="2016" name="Nat. Commun.">
        <title>Thousands of microbial genomes shed light on interconnected biogeochemical processes in an aquifer system.</title>
        <authorList>
            <person name="Anantharaman K."/>
            <person name="Brown C.T."/>
            <person name="Hug L.A."/>
            <person name="Sharon I."/>
            <person name="Castelle C.J."/>
            <person name="Probst A.J."/>
            <person name="Thomas B.C."/>
            <person name="Singh A."/>
            <person name="Wilkins M.J."/>
            <person name="Karaoz U."/>
            <person name="Brodie E.L."/>
            <person name="Williams K.H."/>
            <person name="Hubbard S.S."/>
            <person name="Banfield J.F."/>
        </authorList>
    </citation>
    <scope>NUCLEOTIDE SEQUENCE [LARGE SCALE GENOMIC DNA]</scope>
</reference>